<evidence type="ECO:0000256" key="2">
    <source>
        <dbReference type="SAM" id="MobiDB-lite"/>
    </source>
</evidence>
<feature type="compositionally biased region" description="Low complexity" evidence="2">
    <location>
        <begin position="157"/>
        <end position="205"/>
    </location>
</feature>
<name>A0A9X3EIW1_9BACT</name>
<keyword evidence="5" id="KW-1185">Reference proteome</keyword>
<evidence type="ECO:0000256" key="1">
    <source>
        <dbReference type="ARBA" id="ARBA00023125"/>
    </source>
</evidence>
<reference evidence="4" key="1">
    <citation type="submission" date="2022-11" db="EMBL/GenBank/DDBJ databases">
        <title>Minimal conservation of predation-associated metabolite biosynthetic gene clusters underscores biosynthetic potential of Myxococcota including descriptions for ten novel species: Archangium lansinium sp. nov., Myxococcus landrumus sp. nov., Nannocystis bai.</title>
        <authorList>
            <person name="Ahearne A."/>
            <person name="Stevens C."/>
            <person name="Phillips K."/>
        </authorList>
    </citation>
    <scope>NUCLEOTIDE SEQUENCE</scope>
    <source>
        <strain evidence="4">Na p29</strain>
    </source>
</reference>
<sequence>MNPSTACIKAIRICVLGAARFGVSPDELARRLELDPSLLADPHVRVPHALFLRAWEEVPALCGDPSFGLGAAELLRDAPFDVVDYVCAQGPTLRQAIERMLRYQRLHHDDAELTLTIADGEARLRLRLRGTACAPRHFSEYVVTTWFLRARALVGPTSRRGASGSSTGRRPTSSRTAGSSARPSPSARSPAASTSAPRCSTRRSAGPTRRWRRCSSATPTSCWPACRPATTWSSA</sequence>
<dbReference type="EMBL" id="JAPNKE010000002">
    <property type="protein sequence ID" value="MCY1004059.1"/>
    <property type="molecule type" value="Genomic_DNA"/>
</dbReference>
<dbReference type="InterPro" id="IPR032687">
    <property type="entry name" value="AraC-type_N"/>
</dbReference>
<proteinExistence type="predicted"/>
<dbReference type="GO" id="GO:0003700">
    <property type="term" value="F:DNA-binding transcription factor activity"/>
    <property type="evidence" value="ECO:0007669"/>
    <property type="project" value="TreeGrafter"/>
</dbReference>
<dbReference type="AlphaFoldDB" id="A0A9X3EIW1"/>
<keyword evidence="1" id="KW-0238">DNA-binding</keyword>
<dbReference type="Proteomes" id="UP001150924">
    <property type="component" value="Unassembled WGS sequence"/>
</dbReference>
<comment type="caution">
    <text evidence="4">The sequence shown here is derived from an EMBL/GenBank/DDBJ whole genome shotgun (WGS) entry which is preliminary data.</text>
</comment>
<protein>
    <submittedName>
        <fullName evidence="4">AraC family transcriptional regulator ligand-binding domain-containing protein</fullName>
    </submittedName>
</protein>
<evidence type="ECO:0000313" key="4">
    <source>
        <dbReference type="EMBL" id="MCY1004059.1"/>
    </source>
</evidence>
<gene>
    <name evidence="4" type="ORF">OV079_00430</name>
</gene>
<dbReference type="PANTHER" id="PTHR47894:SF1">
    <property type="entry name" value="HTH-TYPE TRANSCRIPTIONAL REGULATOR VQSM"/>
    <property type="match status" value="1"/>
</dbReference>
<dbReference type="GO" id="GO:0000976">
    <property type="term" value="F:transcription cis-regulatory region binding"/>
    <property type="evidence" value="ECO:0007669"/>
    <property type="project" value="TreeGrafter"/>
</dbReference>
<dbReference type="PANTHER" id="PTHR47894">
    <property type="entry name" value="HTH-TYPE TRANSCRIPTIONAL REGULATOR GADX"/>
    <property type="match status" value="1"/>
</dbReference>
<feature type="region of interest" description="Disordered" evidence="2">
    <location>
        <begin position="157"/>
        <end position="235"/>
    </location>
</feature>
<evidence type="ECO:0000313" key="5">
    <source>
        <dbReference type="Proteomes" id="UP001150924"/>
    </source>
</evidence>
<dbReference type="GO" id="GO:0005829">
    <property type="term" value="C:cytosol"/>
    <property type="evidence" value="ECO:0007669"/>
    <property type="project" value="TreeGrafter"/>
</dbReference>
<accession>A0A9X3EIW1</accession>
<evidence type="ECO:0000259" key="3">
    <source>
        <dbReference type="Pfam" id="PF12625"/>
    </source>
</evidence>
<feature type="domain" description="HTH-type transcriptional regulator AraC-type N-terminal" evidence="3">
    <location>
        <begin position="22"/>
        <end position="156"/>
    </location>
</feature>
<dbReference type="Pfam" id="PF12625">
    <property type="entry name" value="Arabinose_bd"/>
    <property type="match status" value="1"/>
</dbReference>
<organism evidence="4 5">
    <name type="scientific">Nannocystis pusilla</name>
    <dbReference type="NCBI Taxonomy" id="889268"/>
    <lineage>
        <taxon>Bacteria</taxon>
        <taxon>Pseudomonadati</taxon>
        <taxon>Myxococcota</taxon>
        <taxon>Polyangia</taxon>
        <taxon>Nannocystales</taxon>
        <taxon>Nannocystaceae</taxon>
        <taxon>Nannocystis</taxon>
    </lineage>
</organism>